<dbReference type="EMBL" id="BK032648">
    <property type="protein sequence ID" value="DAF53187.1"/>
    <property type="molecule type" value="Genomic_DNA"/>
</dbReference>
<evidence type="ECO:0000313" key="1">
    <source>
        <dbReference type="EMBL" id="DAF53187.1"/>
    </source>
</evidence>
<proteinExistence type="predicted"/>
<reference evidence="1" key="1">
    <citation type="journal article" date="2021" name="Proc. Natl. Acad. Sci. U.S.A.">
        <title>A Catalog of Tens of Thousands of Viruses from Human Metagenomes Reveals Hidden Associations with Chronic Diseases.</title>
        <authorList>
            <person name="Tisza M.J."/>
            <person name="Buck C.B."/>
        </authorList>
    </citation>
    <scope>NUCLEOTIDE SEQUENCE</scope>
    <source>
        <strain evidence="1">CtTaQ5</strain>
    </source>
</reference>
<name>A0A8S5SQU6_9CAUD</name>
<accession>A0A8S5SQU6</accession>
<organism evidence="1">
    <name type="scientific">Siphoviridae sp. ctTaQ5</name>
    <dbReference type="NCBI Taxonomy" id="2827877"/>
    <lineage>
        <taxon>Viruses</taxon>
        <taxon>Duplodnaviria</taxon>
        <taxon>Heunggongvirae</taxon>
        <taxon>Uroviricota</taxon>
        <taxon>Caudoviricetes</taxon>
    </lineage>
</organism>
<sequence>MGSRLIFFCLTAPVTGVAGLTHRILKTLRKETQ</sequence>
<protein>
    <submittedName>
        <fullName evidence="1">Uncharacterized protein</fullName>
    </submittedName>
</protein>